<name>A0A068SSQ4_NEOGA</name>
<dbReference type="InterPro" id="IPR009057">
    <property type="entry name" value="Homeodomain-like_sf"/>
</dbReference>
<dbReference type="KEGG" id="ngg:RG540_CH19410"/>
<dbReference type="Gene3D" id="2.60.120.10">
    <property type="entry name" value="Jelly Rolls"/>
    <property type="match status" value="1"/>
</dbReference>
<evidence type="ECO:0000313" key="7">
    <source>
        <dbReference type="Proteomes" id="UP000028181"/>
    </source>
</evidence>
<keyword evidence="7" id="KW-1185">Reference proteome</keyword>
<evidence type="ECO:0000256" key="2">
    <source>
        <dbReference type="ARBA" id="ARBA00023015"/>
    </source>
</evidence>
<protein>
    <submittedName>
        <fullName evidence="6">Putative transcriptional regulator</fullName>
    </submittedName>
</protein>
<evidence type="ECO:0000256" key="1">
    <source>
        <dbReference type="ARBA" id="ARBA00022491"/>
    </source>
</evidence>
<dbReference type="InterPro" id="IPR020449">
    <property type="entry name" value="Tscrpt_reg_AraC-type_HTH"/>
</dbReference>
<proteinExistence type="predicted"/>
<evidence type="ECO:0000313" key="6">
    <source>
        <dbReference type="EMBL" id="CDN48110.1"/>
    </source>
</evidence>
<dbReference type="Gene3D" id="1.10.10.60">
    <property type="entry name" value="Homeodomain-like"/>
    <property type="match status" value="1"/>
</dbReference>
<dbReference type="eggNOG" id="COG2207">
    <property type="taxonomic scope" value="Bacteria"/>
</dbReference>
<dbReference type="InterPro" id="IPR014710">
    <property type="entry name" value="RmlC-like_jellyroll"/>
</dbReference>
<dbReference type="HOGENOM" id="CLU_000445_87_2_5"/>
<dbReference type="GO" id="GO:0043565">
    <property type="term" value="F:sequence-specific DNA binding"/>
    <property type="evidence" value="ECO:0007669"/>
    <property type="project" value="InterPro"/>
</dbReference>
<accession>A0A068SSQ4</accession>
<dbReference type="PROSITE" id="PS01124">
    <property type="entry name" value="HTH_ARAC_FAMILY_2"/>
    <property type="match status" value="1"/>
</dbReference>
<evidence type="ECO:0000259" key="5">
    <source>
        <dbReference type="PROSITE" id="PS01124"/>
    </source>
</evidence>
<keyword evidence="1" id="KW-0678">Repressor</keyword>
<dbReference type="PANTHER" id="PTHR11019:SF199">
    <property type="entry name" value="HTH-TYPE TRANSCRIPTIONAL REGULATOR NIMR"/>
    <property type="match status" value="1"/>
</dbReference>
<dbReference type="Proteomes" id="UP000028181">
    <property type="component" value="Chromosome I"/>
</dbReference>
<organism evidence="6 7">
    <name type="scientific">Neorhizobium galegae bv. orientalis str. HAMBI 540</name>
    <dbReference type="NCBI Taxonomy" id="1028800"/>
    <lineage>
        <taxon>Bacteria</taxon>
        <taxon>Pseudomonadati</taxon>
        <taxon>Pseudomonadota</taxon>
        <taxon>Alphaproteobacteria</taxon>
        <taxon>Hyphomicrobiales</taxon>
        <taxon>Rhizobiaceae</taxon>
        <taxon>Rhizobium/Agrobacterium group</taxon>
        <taxon>Neorhizobium</taxon>
    </lineage>
</organism>
<evidence type="ECO:0000256" key="4">
    <source>
        <dbReference type="ARBA" id="ARBA00023163"/>
    </source>
</evidence>
<dbReference type="InterPro" id="IPR018060">
    <property type="entry name" value="HTH_AraC"/>
</dbReference>
<dbReference type="InterPro" id="IPR018062">
    <property type="entry name" value="HTH_AraC-typ_CS"/>
</dbReference>
<feature type="domain" description="HTH araC/xylS-type" evidence="5">
    <location>
        <begin position="203"/>
        <end position="303"/>
    </location>
</feature>
<keyword evidence="2" id="KW-0805">Transcription regulation</keyword>
<dbReference type="CDD" id="cd06124">
    <property type="entry name" value="cupin_NimR-like_N"/>
    <property type="match status" value="1"/>
</dbReference>
<dbReference type="EMBL" id="HG938353">
    <property type="protein sequence ID" value="CDN48110.1"/>
    <property type="molecule type" value="Genomic_DNA"/>
</dbReference>
<dbReference type="PROSITE" id="PS00041">
    <property type="entry name" value="HTH_ARAC_FAMILY_1"/>
    <property type="match status" value="1"/>
</dbReference>
<dbReference type="InterPro" id="IPR011051">
    <property type="entry name" value="RmlC_Cupin_sf"/>
</dbReference>
<dbReference type="SUPFAM" id="SSF51182">
    <property type="entry name" value="RmlC-like cupins"/>
    <property type="match status" value="1"/>
</dbReference>
<keyword evidence="4" id="KW-0804">Transcription</keyword>
<reference evidence="7" key="1">
    <citation type="journal article" date="2014" name="BMC Genomics">
        <title>Genome sequencing of two Neorhizobium galegae strains reveals a noeT gene responsible for the unusual acetylation of the nodulation factors.</title>
        <authorList>
            <person name="Osterman J."/>
            <person name="Marsh J."/>
            <person name="Laine P.K."/>
            <person name="Zeng Z."/>
            <person name="Alatalo E."/>
            <person name="Sullivan J.T."/>
            <person name="Young J.P."/>
            <person name="Thomas-Oates J."/>
            <person name="Paulin L."/>
            <person name="Lindstrom K."/>
        </authorList>
    </citation>
    <scope>NUCLEOTIDE SEQUENCE [LARGE SCALE GENOMIC DNA]</scope>
    <source>
        <strain evidence="7">HAMBI 540</strain>
    </source>
</reference>
<dbReference type="FunFam" id="1.10.10.60:FF:000132">
    <property type="entry name" value="AraC family transcriptional regulator"/>
    <property type="match status" value="1"/>
</dbReference>
<dbReference type="PANTHER" id="PTHR11019">
    <property type="entry name" value="HTH-TYPE TRANSCRIPTIONAL REGULATOR NIMR"/>
    <property type="match status" value="1"/>
</dbReference>
<sequence>MIRMISFSPFGGGKSLKYAAIIVSIASINGVIRFEMTIDIENLPIAPVRAPTAAAWDVEFATPAMALLVGYDENWVELPLHEHASGQLIIALSGAVMCHVPGSIWIVPTGCAVWIPAGLRHRSPASLHSRIGILFVKQDAACLPPHCCTLEITPLVREIVLRLVGTTVGSDADEHELRLMKVLLKELEGMPTGGLRLPVSSHPKMVAIQEALMAHPGDRTTLAEWSGRIATSERTLARLVFRETGMTFGRWRQQLHLLVALSKLSDGVPVQQVAEVLGYESATSFITMFRKALGTTPSRYFDRTVTDPRRLRRKSQQAE</sequence>
<dbReference type="SMART" id="SM00342">
    <property type="entry name" value="HTH_ARAC"/>
    <property type="match status" value="1"/>
</dbReference>
<dbReference type="AlphaFoldDB" id="A0A068SSQ4"/>
<evidence type="ECO:0000256" key="3">
    <source>
        <dbReference type="ARBA" id="ARBA00023125"/>
    </source>
</evidence>
<dbReference type="SUPFAM" id="SSF46689">
    <property type="entry name" value="Homeodomain-like"/>
    <property type="match status" value="1"/>
</dbReference>
<gene>
    <name evidence="6" type="ORF">RG540_CH19410</name>
</gene>
<dbReference type="GO" id="GO:0003700">
    <property type="term" value="F:DNA-binding transcription factor activity"/>
    <property type="evidence" value="ECO:0007669"/>
    <property type="project" value="InterPro"/>
</dbReference>
<keyword evidence="3" id="KW-0238">DNA-binding</keyword>
<dbReference type="Pfam" id="PF12833">
    <property type="entry name" value="HTH_18"/>
    <property type="match status" value="1"/>
</dbReference>
<dbReference type="PRINTS" id="PR00032">
    <property type="entry name" value="HTHARAC"/>
</dbReference>